<accession>A0A9P6JP11</accession>
<feature type="compositionally biased region" description="Polar residues" evidence="1">
    <location>
        <begin position="550"/>
        <end position="571"/>
    </location>
</feature>
<evidence type="ECO:0000313" key="2">
    <source>
        <dbReference type="EMBL" id="KAF9527165.1"/>
    </source>
</evidence>
<feature type="compositionally biased region" description="Polar residues" evidence="1">
    <location>
        <begin position="489"/>
        <end position="498"/>
    </location>
</feature>
<comment type="caution">
    <text evidence="2">The sequence shown here is derived from an EMBL/GenBank/DDBJ whole genome shotgun (WGS) entry which is preliminary data.</text>
</comment>
<dbReference type="AlphaFoldDB" id="A0A9P6JP11"/>
<gene>
    <name evidence="2" type="ORF">CPB83DRAFT_423335</name>
</gene>
<dbReference type="EMBL" id="MU157863">
    <property type="protein sequence ID" value="KAF9527165.1"/>
    <property type="molecule type" value="Genomic_DNA"/>
</dbReference>
<evidence type="ECO:0000313" key="3">
    <source>
        <dbReference type="Proteomes" id="UP000807306"/>
    </source>
</evidence>
<name>A0A9P6JP11_9AGAR</name>
<dbReference type="Proteomes" id="UP000807306">
    <property type="component" value="Unassembled WGS sequence"/>
</dbReference>
<protein>
    <recommendedName>
        <fullName evidence="4">F-box domain-containing protein</fullName>
    </recommendedName>
</protein>
<reference evidence="2" key="1">
    <citation type="submission" date="2020-11" db="EMBL/GenBank/DDBJ databases">
        <authorList>
            <consortium name="DOE Joint Genome Institute"/>
            <person name="Ahrendt S."/>
            <person name="Riley R."/>
            <person name="Andreopoulos W."/>
            <person name="Labutti K."/>
            <person name="Pangilinan J."/>
            <person name="Ruiz-Duenas F.J."/>
            <person name="Barrasa J.M."/>
            <person name="Sanchez-Garcia M."/>
            <person name="Camarero S."/>
            <person name="Miyauchi S."/>
            <person name="Serrano A."/>
            <person name="Linde D."/>
            <person name="Babiker R."/>
            <person name="Drula E."/>
            <person name="Ayuso-Fernandez I."/>
            <person name="Pacheco R."/>
            <person name="Padilla G."/>
            <person name="Ferreira P."/>
            <person name="Barriuso J."/>
            <person name="Kellner H."/>
            <person name="Castanera R."/>
            <person name="Alfaro M."/>
            <person name="Ramirez L."/>
            <person name="Pisabarro A.G."/>
            <person name="Kuo A."/>
            <person name="Tritt A."/>
            <person name="Lipzen A."/>
            <person name="He G."/>
            <person name="Yan M."/>
            <person name="Ng V."/>
            <person name="Cullen D."/>
            <person name="Martin F."/>
            <person name="Rosso M.-N."/>
            <person name="Henrissat B."/>
            <person name="Hibbett D."/>
            <person name="Martinez A.T."/>
            <person name="Grigoriev I.V."/>
        </authorList>
    </citation>
    <scope>NUCLEOTIDE SEQUENCE</scope>
    <source>
        <strain evidence="2">CBS 506.95</strain>
    </source>
</reference>
<organism evidence="2 3">
    <name type="scientific">Crepidotus variabilis</name>
    <dbReference type="NCBI Taxonomy" id="179855"/>
    <lineage>
        <taxon>Eukaryota</taxon>
        <taxon>Fungi</taxon>
        <taxon>Dikarya</taxon>
        <taxon>Basidiomycota</taxon>
        <taxon>Agaricomycotina</taxon>
        <taxon>Agaricomycetes</taxon>
        <taxon>Agaricomycetidae</taxon>
        <taxon>Agaricales</taxon>
        <taxon>Agaricineae</taxon>
        <taxon>Crepidotaceae</taxon>
        <taxon>Crepidotus</taxon>
    </lineage>
</organism>
<keyword evidence="3" id="KW-1185">Reference proteome</keyword>
<proteinExistence type="predicted"/>
<dbReference type="OrthoDB" id="2786563at2759"/>
<sequence>MGHTSPQILSKVLRTPTSSPLHKIMFDAGSNESAPLNPCTLPEEILEEILSYIVPTSLSHNSRPTWHQQSDTSNLVATKSSGMRTRQAVLLVCKTFYRVALPLFYHTVHLHHPHQAKALFEKALLPKPEIASHIRRLVLAGAWAECGEIMKACAMVGNGLRVLDFTLNFDVGPHRSGNRISARNSEKDAQIFSEGLKRLRAVTQLTVRKPDSTYLSQKGVRGVIEGLAHAVERWDELEYVDCAFRLSDDTPGSLPSLRAHVPSIYLPPPPPQTTSTSRFSPPSAIFDASPTAQLQPSIPRSGRLPLMTHGKPTTPNALLIHSLRSRPRLRTFCTRLPNIWNECILRVSENPNLERIVLADPMNQPNFHAKDLYAAPVGACYPDAISSSNISQGHGHGQVFLGPGPSSLFMMQARKYPKLCELIRAGTFIMRPRAQTLATSTPPSTPPPTTATKTFAESQMSLSMPPTSSQAAAQLSPPSPVKFSHSHEGTSQANSTVTPSPPSPIPSMSPRPSSRTGNRHSYHHQTQFSPTRPHFNAWQFYPSMAVSSPVRPSSQKGFVDVVTSSSLGART</sequence>
<feature type="compositionally biased region" description="Pro residues" evidence="1">
    <location>
        <begin position="499"/>
        <end position="509"/>
    </location>
</feature>
<feature type="compositionally biased region" description="Low complexity" evidence="1">
    <location>
        <begin position="465"/>
        <end position="476"/>
    </location>
</feature>
<feature type="region of interest" description="Disordered" evidence="1">
    <location>
        <begin position="458"/>
        <end position="534"/>
    </location>
</feature>
<evidence type="ECO:0008006" key="4">
    <source>
        <dbReference type="Google" id="ProtNLM"/>
    </source>
</evidence>
<feature type="region of interest" description="Disordered" evidence="1">
    <location>
        <begin position="546"/>
        <end position="571"/>
    </location>
</feature>
<evidence type="ECO:0000256" key="1">
    <source>
        <dbReference type="SAM" id="MobiDB-lite"/>
    </source>
</evidence>